<accession>A0A8J8B5H6</accession>
<dbReference type="RefSeq" id="WP_211530787.1">
    <property type="nucleotide sequence ID" value="NZ_JWHL01000008.1"/>
</dbReference>
<evidence type="ECO:0000313" key="3">
    <source>
        <dbReference type="Proteomes" id="UP000730161"/>
    </source>
</evidence>
<dbReference type="Gene3D" id="2.30.30.40">
    <property type="entry name" value="SH3 Domains"/>
    <property type="match status" value="1"/>
</dbReference>
<dbReference type="PROSITE" id="PS50851">
    <property type="entry name" value="CHEW"/>
    <property type="match status" value="1"/>
</dbReference>
<dbReference type="PANTHER" id="PTHR22617:SF23">
    <property type="entry name" value="CHEMOTAXIS PROTEIN CHEW"/>
    <property type="match status" value="1"/>
</dbReference>
<dbReference type="Pfam" id="PF01584">
    <property type="entry name" value="CheW"/>
    <property type="match status" value="1"/>
</dbReference>
<dbReference type="InterPro" id="IPR039315">
    <property type="entry name" value="CheW"/>
</dbReference>
<proteinExistence type="predicted"/>
<feature type="domain" description="CheW-like" evidence="1">
    <location>
        <begin position="4"/>
        <end position="156"/>
    </location>
</feature>
<dbReference type="SMART" id="SM00260">
    <property type="entry name" value="CheW"/>
    <property type="match status" value="1"/>
</dbReference>
<dbReference type="InterPro" id="IPR002545">
    <property type="entry name" value="CheW-lke_dom"/>
</dbReference>
<name>A0A8J8B5H6_9EURY</name>
<evidence type="ECO:0000259" key="1">
    <source>
        <dbReference type="PROSITE" id="PS50851"/>
    </source>
</evidence>
<dbReference type="GO" id="GO:0007165">
    <property type="term" value="P:signal transduction"/>
    <property type="evidence" value="ECO:0007669"/>
    <property type="project" value="InterPro"/>
</dbReference>
<comment type="caution">
    <text evidence="2">The sequence shown here is derived from an EMBL/GenBank/DDBJ whole genome shotgun (WGS) entry which is preliminary data.</text>
</comment>
<dbReference type="SUPFAM" id="SSF50341">
    <property type="entry name" value="CheW-like"/>
    <property type="match status" value="1"/>
</dbReference>
<dbReference type="Gene3D" id="2.40.50.180">
    <property type="entry name" value="CheA-289, Domain 4"/>
    <property type="match status" value="1"/>
</dbReference>
<dbReference type="EMBL" id="JWHL01000008">
    <property type="protein sequence ID" value="MBR1369103.1"/>
    <property type="molecule type" value="Genomic_DNA"/>
</dbReference>
<sequence length="161" mass="18198">MDGYIEIVDFELGGEHYALDIHLVREIVEMKPITEIPRTPPYIKGIMNLRGEITTILSLNELLSVPEKMDGDRKIIVLVPETSQGSNVGMIVDDVHSVMHVPESDIDLSREGYGDEVTDYLRGIIKIRREGGGEEDELTSLILWLDMKRLLENFFADAART</sequence>
<dbReference type="AlphaFoldDB" id="A0A8J8B5H6"/>
<dbReference type="OrthoDB" id="115049at2157"/>
<dbReference type="GO" id="GO:0006935">
    <property type="term" value="P:chemotaxis"/>
    <property type="evidence" value="ECO:0007669"/>
    <property type="project" value="InterPro"/>
</dbReference>
<keyword evidence="3" id="KW-1185">Reference proteome</keyword>
<dbReference type="PANTHER" id="PTHR22617">
    <property type="entry name" value="CHEMOTAXIS SENSOR HISTIDINE KINASE-RELATED"/>
    <property type="match status" value="1"/>
</dbReference>
<organism evidence="2 3">
    <name type="scientific">Methanocalculus chunghsingensis</name>
    <dbReference type="NCBI Taxonomy" id="156457"/>
    <lineage>
        <taxon>Archaea</taxon>
        <taxon>Methanobacteriati</taxon>
        <taxon>Methanobacteriota</taxon>
        <taxon>Stenosarchaea group</taxon>
        <taxon>Methanomicrobia</taxon>
        <taxon>Methanomicrobiales</taxon>
        <taxon>Methanocalculaceae</taxon>
        <taxon>Methanocalculus</taxon>
    </lineage>
</organism>
<gene>
    <name evidence="2" type="ORF">RJ53_06180</name>
</gene>
<reference evidence="2" key="1">
    <citation type="submission" date="2014-12" db="EMBL/GenBank/DDBJ databases">
        <authorList>
            <person name="Huang H.-H."/>
            <person name="Chen S.-C."/>
            <person name="Lai M.-C."/>
        </authorList>
    </citation>
    <scope>NUCLEOTIDE SEQUENCE</scope>
    <source>
        <strain evidence="2">K1F9705b</strain>
    </source>
</reference>
<protein>
    <submittedName>
        <fullName evidence="2">Chemotaxis protein CheW</fullName>
    </submittedName>
</protein>
<dbReference type="InterPro" id="IPR036061">
    <property type="entry name" value="CheW-like_dom_sf"/>
</dbReference>
<dbReference type="Proteomes" id="UP000730161">
    <property type="component" value="Unassembled WGS sequence"/>
</dbReference>
<evidence type="ECO:0000313" key="2">
    <source>
        <dbReference type="EMBL" id="MBR1369103.1"/>
    </source>
</evidence>
<dbReference type="GO" id="GO:0005829">
    <property type="term" value="C:cytosol"/>
    <property type="evidence" value="ECO:0007669"/>
    <property type="project" value="TreeGrafter"/>
</dbReference>